<accession>A0A9P5SIK4</accession>
<evidence type="ECO:0000259" key="2">
    <source>
        <dbReference type="PROSITE" id="PS50405"/>
    </source>
</evidence>
<dbReference type="Pfam" id="PF14497">
    <property type="entry name" value="GST_C_3"/>
    <property type="match status" value="1"/>
</dbReference>
<comment type="caution">
    <text evidence="3">The sequence shown here is derived from an EMBL/GenBank/DDBJ whole genome shotgun (WGS) entry which is preliminary data.</text>
</comment>
<dbReference type="GO" id="GO:0006749">
    <property type="term" value="P:glutathione metabolic process"/>
    <property type="evidence" value="ECO:0007669"/>
    <property type="project" value="TreeGrafter"/>
</dbReference>
<evidence type="ECO:0000313" key="3">
    <source>
        <dbReference type="EMBL" id="KAF9330532.1"/>
    </source>
</evidence>
<dbReference type="InterPro" id="IPR036249">
    <property type="entry name" value="Thioredoxin-like_sf"/>
</dbReference>
<dbReference type="PANTHER" id="PTHR11571">
    <property type="entry name" value="GLUTATHIONE S-TRANSFERASE"/>
    <property type="match status" value="1"/>
</dbReference>
<organism evidence="3 4">
    <name type="scientific">Podila minutissima</name>
    <dbReference type="NCBI Taxonomy" id="64525"/>
    <lineage>
        <taxon>Eukaryota</taxon>
        <taxon>Fungi</taxon>
        <taxon>Fungi incertae sedis</taxon>
        <taxon>Mucoromycota</taxon>
        <taxon>Mortierellomycotina</taxon>
        <taxon>Mortierellomycetes</taxon>
        <taxon>Mortierellales</taxon>
        <taxon>Mortierellaceae</taxon>
        <taxon>Podila</taxon>
    </lineage>
</organism>
<evidence type="ECO:0000313" key="4">
    <source>
        <dbReference type="Proteomes" id="UP000696485"/>
    </source>
</evidence>
<dbReference type="EMBL" id="JAAAUY010000390">
    <property type="protein sequence ID" value="KAF9330532.1"/>
    <property type="molecule type" value="Genomic_DNA"/>
</dbReference>
<dbReference type="PROSITE" id="PS50404">
    <property type="entry name" value="GST_NTER"/>
    <property type="match status" value="1"/>
</dbReference>
<dbReference type="InterPro" id="IPR040079">
    <property type="entry name" value="Glutathione_S-Trfase"/>
</dbReference>
<dbReference type="InterPro" id="IPR010987">
    <property type="entry name" value="Glutathione-S-Trfase_C-like"/>
</dbReference>
<dbReference type="GO" id="GO:0004364">
    <property type="term" value="F:glutathione transferase activity"/>
    <property type="evidence" value="ECO:0007669"/>
    <property type="project" value="TreeGrafter"/>
</dbReference>
<dbReference type="SUPFAM" id="SSF52833">
    <property type="entry name" value="Thioredoxin-like"/>
    <property type="match status" value="1"/>
</dbReference>
<protein>
    <submittedName>
        <fullName evidence="3">Glutathione S-transferase S1</fullName>
    </submittedName>
</protein>
<dbReference type="InterPro" id="IPR050213">
    <property type="entry name" value="GST_superfamily"/>
</dbReference>
<dbReference type="SUPFAM" id="SSF47616">
    <property type="entry name" value="GST C-terminal domain-like"/>
    <property type="match status" value="1"/>
</dbReference>
<dbReference type="Proteomes" id="UP000696485">
    <property type="component" value="Unassembled WGS sequence"/>
</dbReference>
<dbReference type="SFLD" id="SFLDS00019">
    <property type="entry name" value="Glutathione_Transferase_(cytos"/>
    <property type="match status" value="1"/>
</dbReference>
<dbReference type="InterPro" id="IPR004046">
    <property type="entry name" value="GST_C"/>
</dbReference>
<dbReference type="PROSITE" id="PS50405">
    <property type="entry name" value="GST_CTER"/>
    <property type="match status" value="1"/>
</dbReference>
<keyword evidence="4" id="KW-1185">Reference proteome</keyword>
<feature type="domain" description="GST N-terminal" evidence="1">
    <location>
        <begin position="28"/>
        <end position="112"/>
    </location>
</feature>
<proteinExistence type="predicted"/>
<dbReference type="InterPro" id="IPR036282">
    <property type="entry name" value="Glutathione-S-Trfase_C_sf"/>
</dbReference>
<feature type="domain" description="GST C-terminal" evidence="2">
    <location>
        <begin position="114"/>
        <end position="249"/>
    </location>
</feature>
<dbReference type="Gene3D" id="1.20.1050.10">
    <property type="match status" value="1"/>
</dbReference>
<gene>
    <name evidence="3" type="primary">GSTS1_2</name>
    <name evidence="3" type="ORF">BG006_006520</name>
</gene>
<evidence type="ECO:0000259" key="1">
    <source>
        <dbReference type="PROSITE" id="PS50404"/>
    </source>
</evidence>
<sequence length="258" mass="29702">MSTDNLKYRSFLSETSHEEQSRILTGPAKFELTYFNFTCIGATPRYLLAYAKADWVDNQIDPNTFDEEQAHDLPFGVMPVLKVQPKEGDGEVVVAESWVVDTFLAQRFGLLGGNAFEEQTIKAFYSHVHYLRERCLMKMTWTFADKRKVAFETFAEKQLPWWISVSEQHLERNGANGHFFGDKITLADIHLVSTLDHFAELPRGAEIVDKFRASPLLWRVKETVEADPRIAAWRESEEFKKLHEGGKKFYTITAVAEE</sequence>
<dbReference type="InterPro" id="IPR004045">
    <property type="entry name" value="Glutathione_S-Trfase_N"/>
</dbReference>
<name>A0A9P5SIK4_9FUNG</name>
<dbReference type="Gene3D" id="3.40.30.10">
    <property type="entry name" value="Glutaredoxin"/>
    <property type="match status" value="1"/>
</dbReference>
<reference evidence="3" key="1">
    <citation type="journal article" date="2020" name="Fungal Divers.">
        <title>Resolving the Mortierellaceae phylogeny through synthesis of multi-gene phylogenetics and phylogenomics.</title>
        <authorList>
            <person name="Vandepol N."/>
            <person name="Liber J."/>
            <person name="Desiro A."/>
            <person name="Na H."/>
            <person name="Kennedy M."/>
            <person name="Barry K."/>
            <person name="Grigoriev I.V."/>
            <person name="Miller A.N."/>
            <person name="O'Donnell K."/>
            <person name="Stajich J.E."/>
            <person name="Bonito G."/>
        </authorList>
    </citation>
    <scope>NUCLEOTIDE SEQUENCE</scope>
    <source>
        <strain evidence="3">NVP1</strain>
    </source>
</reference>
<dbReference type="AlphaFoldDB" id="A0A9P5SIK4"/>